<dbReference type="InterPro" id="IPR005598">
    <property type="entry name" value="ATP_synth_I"/>
</dbReference>
<dbReference type="GO" id="GO:0005886">
    <property type="term" value="C:plasma membrane"/>
    <property type="evidence" value="ECO:0007669"/>
    <property type="project" value="UniProtKB-SubCell"/>
</dbReference>
<keyword evidence="3 6" id="KW-0812">Transmembrane</keyword>
<proteinExistence type="predicted"/>
<organism evidence="7 8">
    <name type="scientific">Crenobacter luteus</name>
    <dbReference type="NCBI Taxonomy" id="1452487"/>
    <lineage>
        <taxon>Bacteria</taxon>
        <taxon>Pseudomonadati</taxon>
        <taxon>Pseudomonadota</taxon>
        <taxon>Betaproteobacteria</taxon>
        <taxon>Neisseriales</taxon>
        <taxon>Neisseriaceae</taxon>
        <taxon>Crenobacter</taxon>
    </lineage>
</organism>
<feature type="transmembrane region" description="Helical" evidence="6">
    <location>
        <begin position="12"/>
        <end position="28"/>
    </location>
</feature>
<dbReference type="STRING" id="1452487.AVW16_08495"/>
<evidence type="ECO:0000256" key="3">
    <source>
        <dbReference type="ARBA" id="ARBA00022692"/>
    </source>
</evidence>
<feature type="transmembrane region" description="Helical" evidence="6">
    <location>
        <begin position="74"/>
        <end position="91"/>
    </location>
</feature>
<accession>A0A165FKL7</accession>
<feature type="transmembrane region" description="Helical" evidence="6">
    <location>
        <begin position="34"/>
        <end position="53"/>
    </location>
</feature>
<evidence type="ECO:0000256" key="4">
    <source>
        <dbReference type="ARBA" id="ARBA00022989"/>
    </source>
</evidence>
<comment type="caution">
    <text evidence="7">The sequence shown here is derived from an EMBL/GenBank/DDBJ whole genome shotgun (WGS) entry which is preliminary data.</text>
</comment>
<evidence type="ECO:0000256" key="1">
    <source>
        <dbReference type="ARBA" id="ARBA00004651"/>
    </source>
</evidence>
<evidence type="ECO:0000313" key="8">
    <source>
        <dbReference type="Proteomes" id="UP000076625"/>
    </source>
</evidence>
<evidence type="ECO:0000256" key="5">
    <source>
        <dbReference type="ARBA" id="ARBA00023136"/>
    </source>
</evidence>
<evidence type="ECO:0000313" key="7">
    <source>
        <dbReference type="EMBL" id="KZE33565.1"/>
    </source>
</evidence>
<dbReference type="RefSeq" id="WP_066610975.1">
    <property type="nucleotide sequence ID" value="NZ_LQQU01000013.1"/>
</dbReference>
<name>A0A165FKL7_9NEIS</name>
<reference evidence="8" key="1">
    <citation type="submission" date="2016-01" db="EMBL/GenBank/DDBJ databases">
        <title>Draft genome of Chromobacterium sp. F49.</title>
        <authorList>
            <person name="Hong K.W."/>
        </authorList>
    </citation>
    <scope>NUCLEOTIDE SEQUENCE [LARGE SCALE GENOMIC DNA]</scope>
    <source>
        <strain evidence="8">CN10</strain>
    </source>
</reference>
<comment type="subcellular location">
    <subcellularLocation>
        <location evidence="1">Cell membrane</location>
        <topology evidence="1">Multi-pass membrane protein</topology>
    </subcellularLocation>
</comment>
<keyword evidence="2" id="KW-1003">Cell membrane</keyword>
<keyword evidence="5 6" id="KW-0472">Membrane</keyword>
<dbReference type="EMBL" id="LQQU01000013">
    <property type="protein sequence ID" value="KZE33565.1"/>
    <property type="molecule type" value="Genomic_DNA"/>
</dbReference>
<dbReference type="Pfam" id="PF03899">
    <property type="entry name" value="ATP-synt_I"/>
    <property type="match status" value="1"/>
</dbReference>
<protein>
    <submittedName>
        <fullName evidence="7">ATP synthase subunit I</fullName>
    </submittedName>
</protein>
<feature type="transmembrane region" description="Helical" evidence="6">
    <location>
        <begin position="97"/>
        <end position="116"/>
    </location>
</feature>
<keyword evidence="4 6" id="KW-1133">Transmembrane helix</keyword>
<gene>
    <name evidence="7" type="ORF">AVW16_08495</name>
</gene>
<keyword evidence="8" id="KW-1185">Reference proteome</keyword>
<dbReference type="AlphaFoldDB" id="A0A165FKL7"/>
<evidence type="ECO:0000256" key="6">
    <source>
        <dbReference type="SAM" id="Phobius"/>
    </source>
</evidence>
<sequence length="118" mass="12295">MMSPEVKRVVRLQVAMTVAATVLVALFAGQDAALSALAGGAVVVIPALLYGRVSGAPGRAAPAVLMRAHYKAEAYKFLLTVVLMVVVGAFFKSLSIPALVLGYLSAASGYWFGLLIKN</sequence>
<evidence type="ECO:0000256" key="2">
    <source>
        <dbReference type="ARBA" id="ARBA00022475"/>
    </source>
</evidence>
<dbReference type="OrthoDB" id="8596065at2"/>
<dbReference type="Proteomes" id="UP000076625">
    <property type="component" value="Unassembled WGS sequence"/>
</dbReference>